<dbReference type="EMBL" id="CP018800">
    <property type="protein sequence ID" value="ATX82060.1"/>
    <property type="molecule type" value="Genomic_DNA"/>
</dbReference>
<gene>
    <name evidence="5" type="primary">kdsB</name>
    <name evidence="6" type="ORF">Ga0123462_1196</name>
</gene>
<evidence type="ECO:0000313" key="6">
    <source>
        <dbReference type="EMBL" id="ATX82060.1"/>
    </source>
</evidence>
<keyword evidence="7" id="KW-1185">Reference proteome</keyword>
<evidence type="ECO:0000256" key="4">
    <source>
        <dbReference type="ARBA" id="ARBA00022985"/>
    </source>
</evidence>
<keyword evidence="2 5" id="KW-0808">Transferase</keyword>
<comment type="similarity">
    <text evidence="5">Belongs to the KdsB family.</text>
</comment>
<comment type="catalytic activity">
    <reaction evidence="5">
        <text>3-deoxy-alpha-D-manno-oct-2-ulosonate + CTP = CMP-3-deoxy-beta-D-manno-octulosonate + diphosphate</text>
        <dbReference type="Rhea" id="RHEA:23448"/>
        <dbReference type="ChEBI" id="CHEBI:33019"/>
        <dbReference type="ChEBI" id="CHEBI:37563"/>
        <dbReference type="ChEBI" id="CHEBI:85986"/>
        <dbReference type="ChEBI" id="CHEBI:85987"/>
        <dbReference type="EC" id="2.7.7.38"/>
    </reaction>
</comment>
<evidence type="ECO:0000256" key="5">
    <source>
        <dbReference type="HAMAP-Rule" id="MF_00057"/>
    </source>
</evidence>
<dbReference type="HAMAP" id="MF_00057">
    <property type="entry name" value="KdsB"/>
    <property type="match status" value="1"/>
</dbReference>
<comment type="function">
    <text evidence="5">Activates KDO (a required 8-carbon sugar) for incorporation into bacterial lipopolysaccharide in Gram-negative bacteria.</text>
</comment>
<dbReference type="NCBIfam" id="TIGR00466">
    <property type="entry name" value="kdsB"/>
    <property type="match status" value="1"/>
</dbReference>
<evidence type="ECO:0000256" key="1">
    <source>
        <dbReference type="ARBA" id="ARBA00004370"/>
    </source>
</evidence>
<comment type="pathway">
    <text evidence="5">Nucleotide-sugar biosynthesis; CMP-3-deoxy-D-manno-octulosonate biosynthesis; CMP-3-deoxy-D-manno-octulosonate from 3-deoxy-D-manno-octulosonate and CTP: step 1/1.</text>
</comment>
<dbReference type="GO" id="GO:0005829">
    <property type="term" value="C:cytosol"/>
    <property type="evidence" value="ECO:0007669"/>
    <property type="project" value="TreeGrafter"/>
</dbReference>
<organism evidence="6 7">
    <name type="scientific">Mariprofundus ferrinatatus</name>
    <dbReference type="NCBI Taxonomy" id="1921087"/>
    <lineage>
        <taxon>Bacteria</taxon>
        <taxon>Pseudomonadati</taxon>
        <taxon>Pseudomonadota</taxon>
        <taxon>Candidatius Mariprofundia</taxon>
        <taxon>Mariprofundales</taxon>
        <taxon>Mariprofundaceae</taxon>
        <taxon>Mariprofundus</taxon>
    </lineage>
</organism>
<reference evidence="6 7" key="1">
    <citation type="submission" date="2016-12" db="EMBL/GenBank/DDBJ databases">
        <title>Isolation and genomic insights into novel planktonic Zetaproteobacteria from stratified waters of the Chesapeake Bay.</title>
        <authorList>
            <person name="McAllister S.M."/>
            <person name="Kato S."/>
            <person name="Chan C.S."/>
            <person name="Chiu B.K."/>
            <person name="Field E.K."/>
        </authorList>
    </citation>
    <scope>NUCLEOTIDE SEQUENCE [LARGE SCALE GENOMIC DNA]</scope>
    <source>
        <strain evidence="6 7">CP-8</strain>
    </source>
</reference>
<name>A0A2K8L412_9PROT</name>
<dbReference type="PANTHER" id="PTHR42866:SF2">
    <property type="entry name" value="3-DEOXY-MANNO-OCTULOSONATE CYTIDYLYLTRANSFERASE, MITOCHONDRIAL"/>
    <property type="match status" value="1"/>
</dbReference>
<dbReference type="Proteomes" id="UP000231637">
    <property type="component" value="Chromosome"/>
</dbReference>
<evidence type="ECO:0000256" key="3">
    <source>
        <dbReference type="ARBA" id="ARBA00022695"/>
    </source>
</evidence>
<dbReference type="InterPro" id="IPR029044">
    <property type="entry name" value="Nucleotide-diphossugar_trans"/>
</dbReference>
<dbReference type="SUPFAM" id="SSF53448">
    <property type="entry name" value="Nucleotide-diphospho-sugar transferases"/>
    <property type="match status" value="1"/>
</dbReference>
<comment type="subcellular location">
    <subcellularLocation>
        <location evidence="5">Cytoplasm</location>
    </subcellularLocation>
    <subcellularLocation>
        <location evidence="1">Membrane</location>
    </subcellularLocation>
</comment>
<dbReference type="EC" id="2.7.7.38" evidence="5"/>
<dbReference type="PANTHER" id="PTHR42866">
    <property type="entry name" value="3-DEOXY-MANNO-OCTULOSONATE CYTIDYLYLTRANSFERASE"/>
    <property type="match status" value="1"/>
</dbReference>
<dbReference type="AlphaFoldDB" id="A0A2K8L412"/>
<protein>
    <recommendedName>
        <fullName evidence="5">3-deoxy-manno-octulosonate cytidylyltransferase</fullName>
        <ecNumber evidence="5">2.7.7.38</ecNumber>
    </recommendedName>
    <alternativeName>
        <fullName evidence="5">CMP-2-keto-3-deoxyoctulosonic acid synthase</fullName>
        <shortName evidence="5">CKS</shortName>
        <shortName evidence="5">CMP-KDO synthase</shortName>
    </alternativeName>
</protein>
<keyword evidence="5" id="KW-0963">Cytoplasm</keyword>
<dbReference type="UniPathway" id="UPA00358">
    <property type="reaction ID" value="UER00476"/>
</dbReference>
<dbReference type="CDD" id="cd02517">
    <property type="entry name" value="CMP-KDO-Synthetase"/>
    <property type="match status" value="1"/>
</dbReference>
<dbReference type="GO" id="GO:0033468">
    <property type="term" value="P:CMP-keto-3-deoxy-D-manno-octulosonic acid biosynthetic process"/>
    <property type="evidence" value="ECO:0007669"/>
    <property type="project" value="UniProtKB-UniRule"/>
</dbReference>
<dbReference type="GO" id="GO:0008690">
    <property type="term" value="F:3-deoxy-manno-octulosonate cytidylyltransferase activity"/>
    <property type="evidence" value="ECO:0007669"/>
    <property type="project" value="UniProtKB-UniRule"/>
</dbReference>
<dbReference type="FunFam" id="3.90.550.10:FF:000011">
    <property type="entry name" value="3-deoxy-manno-octulosonate cytidylyltransferase"/>
    <property type="match status" value="1"/>
</dbReference>
<keyword evidence="4 5" id="KW-0448">Lipopolysaccharide biosynthesis</keyword>
<dbReference type="NCBIfam" id="NF009905">
    <property type="entry name" value="PRK13368.1"/>
    <property type="match status" value="1"/>
</dbReference>
<sequence>MHAIKTAIGIPARMGSTRFPGKPLAKIAGKEMIVHVIEKAHAAAIGPVFVATDDERIAEVVTRNGGEVRMTSPDHNSGTERLAEAFRELDFDIIVNVQGDEPLIDPAAIRSVVKPFDEDAYLPMATLAHPIRESADLHEPNVVKVVCNAKGRALYFSRAAIPYPRSGLPKALQHVGLYAYRKEFLLIYSSLDSCQAEQTEQLEQLRVLHHGYDIAVTVGDFHCIGVDTPEDLARAEEMMKAA</sequence>
<dbReference type="NCBIfam" id="NF003950">
    <property type="entry name" value="PRK05450.1-3"/>
    <property type="match status" value="1"/>
</dbReference>
<proteinExistence type="inferred from homology"/>
<dbReference type="NCBIfam" id="NF003952">
    <property type="entry name" value="PRK05450.1-5"/>
    <property type="match status" value="1"/>
</dbReference>
<keyword evidence="3 5" id="KW-0548">Nucleotidyltransferase</keyword>
<dbReference type="GO" id="GO:0016020">
    <property type="term" value="C:membrane"/>
    <property type="evidence" value="ECO:0007669"/>
    <property type="project" value="UniProtKB-SubCell"/>
</dbReference>
<dbReference type="InterPro" id="IPR003329">
    <property type="entry name" value="Cytidylyl_trans"/>
</dbReference>
<dbReference type="Pfam" id="PF02348">
    <property type="entry name" value="CTP_transf_3"/>
    <property type="match status" value="1"/>
</dbReference>
<dbReference type="GO" id="GO:0009103">
    <property type="term" value="P:lipopolysaccharide biosynthetic process"/>
    <property type="evidence" value="ECO:0007669"/>
    <property type="project" value="UniProtKB-UniRule"/>
</dbReference>
<dbReference type="Gene3D" id="3.90.550.10">
    <property type="entry name" value="Spore Coat Polysaccharide Biosynthesis Protein SpsA, Chain A"/>
    <property type="match status" value="1"/>
</dbReference>
<dbReference type="KEGG" id="mfn:Ga0123462_1196"/>
<dbReference type="InterPro" id="IPR004528">
    <property type="entry name" value="KdsB"/>
</dbReference>
<accession>A0A2K8L412</accession>
<evidence type="ECO:0000313" key="7">
    <source>
        <dbReference type="Proteomes" id="UP000231637"/>
    </source>
</evidence>
<evidence type="ECO:0000256" key="2">
    <source>
        <dbReference type="ARBA" id="ARBA00022679"/>
    </source>
</evidence>